<proteinExistence type="inferred from homology"/>
<feature type="transmembrane region" description="Helical" evidence="11">
    <location>
        <begin position="96"/>
        <end position="120"/>
    </location>
</feature>
<evidence type="ECO:0000256" key="1">
    <source>
        <dbReference type="ARBA" id="ARBA00001947"/>
    </source>
</evidence>
<comment type="caution">
    <text evidence="13">The sequence shown here is derived from an EMBL/GenBank/DDBJ whole genome shotgun (WGS) entry which is preliminary data.</text>
</comment>
<dbReference type="CDD" id="cd06163">
    <property type="entry name" value="S2P-M50_PDZ_RseP-like"/>
    <property type="match status" value="1"/>
</dbReference>
<keyword evidence="9 11" id="KW-0482">Metalloprotease</keyword>
<reference evidence="13 14" key="1">
    <citation type="journal article" date="2015" name="Microbiome">
        <title>Genomic resolution of linkages in carbon, nitrogen, and sulfur cycling among widespread estuary sediment bacteria.</title>
        <authorList>
            <person name="Baker B.J."/>
            <person name="Lazar C.S."/>
            <person name="Teske A.P."/>
            <person name="Dick G.J."/>
        </authorList>
    </citation>
    <scope>NUCLEOTIDE SEQUENCE [LARGE SCALE GENOMIC DNA]</scope>
    <source>
        <strain evidence="13">DG_24</strain>
    </source>
</reference>
<protein>
    <recommendedName>
        <fullName evidence="11">Zinc metalloprotease</fullName>
        <ecNumber evidence="11">3.4.24.-</ecNumber>
    </recommendedName>
</protein>
<dbReference type="PANTHER" id="PTHR42837">
    <property type="entry name" value="REGULATOR OF SIGMA-E PROTEASE RSEP"/>
    <property type="match status" value="1"/>
</dbReference>
<evidence type="ECO:0000256" key="3">
    <source>
        <dbReference type="ARBA" id="ARBA00007931"/>
    </source>
</evidence>
<organism evidence="13 14">
    <name type="scientific">candidate division TA06 bacterium DG_24</name>
    <dbReference type="NCBI Taxonomy" id="1703770"/>
    <lineage>
        <taxon>Bacteria</taxon>
        <taxon>Bacteria division TA06</taxon>
    </lineage>
</organism>
<dbReference type="AlphaFoldDB" id="A0A0S7WVX6"/>
<dbReference type="Proteomes" id="UP000052008">
    <property type="component" value="Unassembled WGS sequence"/>
</dbReference>
<keyword evidence="6 11" id="KW-0378">Hydrolase</keyword>
<evidence type="ECO:0000256" key="4">
    <source>
        <dbReference type="ARBA" id="ARBA00022670"/>
    </source>
</evidence>
<dbReference type="CDD" id="cd23081">
    <property type="entry name" value="cpPDZ_EcRseP-like"/>
    <property type="match status" value="1"/>
</dbReference>
<dbReference type="PANTHER" id="PTHR42837:SF2">
    <property type="entry name" value="MEMBRANE METALLOPROTEASE ARASP2, CHLOROPLASTIC-RELATED"/>
    <property type="match status" value="1"/>
</dbReference>
<feature type="transmembrane region" description="Helical" evidence="11">
    <location>
        <begin position="409"/>
        <end position="428"/>
    </location>
</feature>
<keyword evidence="11" id="KW-0479">Metal-binding</keyword>
<feature type="domain" description="PDZ" evidence="12">
    <location>
        <begin position="95"/>
        <end position="158"/>
    </location>
</feature>
<dbReference type="Gene3D" id="2.30.42.10">
    <property type="match status" value="2"/>
</dbReference>
<feature type="domain" description="PDZ" evidence="12">
    <location>
        <begin position="210"/>
        <end position="242"/>
    </location>
</feature>
<evidence type="ECO:0000256" key="9">
    <source>
        <dbReference type="ARBA" id="ARBA00023049"/>
    </source>
</evidence>
<dbReference type="NCBIfam" id="TIGR00054">
    <property type="entry name" value="RIP metalloprotease RseP"/>
    <property type="match status" value="1"/>
</dbReference>
<sequence length="440" mass="48239">MTTLLATLLVLSVLIVIHEFGHLLAAKRLGIKVLRFSIGFGPRLFGIEVGGTEYRLSSLPFGGYVRMAGEEGLAEPGVETETEGRFSAKPVWARSIVVLAGPMGNLVFAGIILFGIVYTLGIETYKPVVGQIEEGSPAASAGLLPGDRIISADGRSVQFWSDLVDAVAECDGSEMRLIVDRDGQRIEKALVPRYDETIDRWRVGVGPWVGTEVGTVRRGSPAAAAGIRRGDRITEVGGEPVELWHEMVEHIRGKAGTPVVIEWEHAGERRRAEIVPERVKSATPDGDVEEVGVIGVVAEQPRRRISLFQAVSAAAQQVWWWLKLIVMFLSMLFRGEVSGDSVSGPVWIGYLAGETARYGARSLLEFMAFLSANLALLNLLPLPILDGGQLVFFGIELARGKPLSFRRRLLIQQIGFLLIVVLFFYITYHDILRLISVVRE</sequence>
<evidence type="ECO:0000256" key="10">
    <source>
        <dbReference type="ARBA" id="ARBA00023136"/>
    </source>
</evidence>
<dbReference type="PATRIC" id="fig|1703770.3.peg.250"/>
<dbReference type="SMART" id="SM00228">
    <property type="entry name" value="PDZ"/>
    <property type="match status" value="2"/>
</dbReference>
<evidence type="ECO:0000259" key="12">
    <source>
        <dbReference type="PROSITE" id="PS50106"/>
    </source>
</evidence>
<dbReference type="InterPro" id="IPR036034">
    <property type="entry name" value="PDZ_sf"/>
</dbReference>
<evidence type="ECO:0000256" key="6">
    <source>
        <dbReference type="ARBA" id="ARBA00022801"/>
    </source>
</evidence>
<accession>A0A0S7WVX6</accession>
<evidence type="ECO:0000313" key="13">
    <source>
        <dbReference type="EMBL" id="KPJ54328.1"/>
    </source>
</evidence>
<evidence type="ECO:0000313" key="14">
    <source>
        <dbReference type="Proteomes" id="UP000052008"/>
    </source>
</evidence>
<dbReference type="EMBL" id="LIZS01000004">
    <property type="protein sequence ID" value="KPJ54328.1"/>
    <property type="molecule type" value="Genomic_DNA"/>
</dbReference>
<comment type="cofactor">
    <cofactor evidence="1 11">
        <name>Zn(2+)</name>
        <dbReference type="ChEBI" id="CHEBI:29105"/>
    </cofactor>
</comment>
<dbReference type="InterPro" id="IPR008915">
    <property type="entry name" value="Peptidase_M50"/>
</dbReference>
<dbReference type="InterPro" id="IPR004387">
    <property type="entry name" value="Pept_M50_Zn"/>
</dbReference>
<keyword evidence="4" id="KW-0645">Protease</keyword>
<dbReference type="GO" id="GO:0046872">
    <property type="term" value="F:metal ion binding"/>
    <property type="evidence" value="ECO:0007669"/>
    <property type="project" value="UniProtKB-KW"/>
</dbReference>
<evidence type="ECO:0000256" key="2">
    <source>
        <dbReference type="ARBA" id="ARBA00004141"/>
    </source>
</evidence>
<comment type="subcellular location">
    <subcellularLocation>
        <location evidence="2">Membrane</location>
        <topology evidence="2">Multi-pass membrane protein</topology>
    </subcellularLocation>
</comment>
<dbReference type="Pfam" id="PF17820">
    <property type="entry name" value="PDZ_6"/>
    <property type="match status" value="2"/>
</dbReference>
<dbReference type="SUPFAM" id="SSF50156">
    <property type="entry name" value="PDZ domain-like"/>
    <property type="match status" value="2"/>
</dbReference>
<comment type="similarity">
    <text evidence="3 11">Belongs to the peptidase M50B family.</text>
</comment>
<dbReference type="GO" id="GO:0016020">
    <property type="term" value="C:membrane"/>
    <property type="evidence" value="ECO:0007669"/>
    <property type="project" value="UniProtKB-SubCell"/>
</dbReference>
<keyword evidence="8 11" id="KW-1133">Transmembrane helix</keyword>
<keyword evidence="5 11" id="KW-0812">Transmembrane</keyword>
<dbReference type="GO" id="GO:0006508">
    <property type="term" value="P:proteolysis"/>
    <property type="evidence" value="ECO:0007669"/>
    <property type="project" value="UniProtKB-KW"/>
</dbReference>
<evidence type="ECO:0000256" key="5">
    <source>
        <dbReference type="ARBA" id="ARBA00022692"/>
    </source>
</evidence>
<dbReference type="Pfam" id="PF02163">
    <property type="entry name" value="Peptidase_M50"/>
    <property type="match status" value="1"/>
</dbReference>
<keyword evidence="7 11" id="KW-0862">Zinc</keyword>
<evidence type="ECO:0000256" key="8">
    <source>
        <dbReference type="ARBA" id="ARBA00022989"/>
    </source>
</evidence>
<dbReference type="PROSITE" id="PS50106">
    <property type="entry name" value="PDZ"/>
    <property type="match status" value="2"/>
</dbReference>
<keyword evidence="10 11" id="KW-0472">Membrane</keyword>
<evidence type="ECO:0000256" key="7">
    <source>
        <dbReference type="ARBA" id="ARBA00022833"/>
    </source>
</evidence>
<dbReference type="GO" id="GO:0004222">
    <property type="term" value="F:metalloendopeptidase activity"/>
    <property type="evidence" value="ECO:0007669"/>
    <property type="project" value="InterPro"/>
</dbReference>
<dbReference type="EC" id="3.4.24.-" evidence="11"/>
<dbReference type="InterPro" id="IPR041489">
    <property type="entry name" value="PDZ_6"/>
</dbReference>
<dbReference type="InterPro" id="IPR001478">
    <property type="entry name" value="PDZ"/>
</dbReference>
<gene>
    <name evidence="13" type="ORF">AMJ39_00890</name>
</gene>
<evidence type="ECO:0000256" key="11">
    <source>
        <dbReference type="RuleBase" id="RU362031"/>
    </source>
</evidence>
<dbReference type="STRING" id="1703770.AMJ39_00890"/>
<name>A0A0S7WVX6_UNCT6</name>